<dbReference type="KEGG" id="plia:E4191_12230"/>
<evidence type="ECO:0000259" key="6">
    <source>
        <dbReference type="Pfam" id="PF05157"/>
    </source>
</evidence>
<dbReference type="Pfam" id="PF13641">
    <property type="entry name" value="Glyco_tranf_2_3"/>
    <property type="match status" value="1"/>
</dbReference>
<keyword evidence="2" id="KW-0328">Glycosyltransferase</keyword>
<evidence type="ECO:0000313" key="8">
    <source>
        <dbReference type="Proteomes" id="UP000296374"/>
    </source>
</evidence>
<dbReference type="SUPFAM" id="SSF53448">
    <property type="entry name" value="Nucleotide-diphospho-sugar transferases"/>
    <property type="match status" value="1"/>
</dbReference>
<evidence type="ECO:0000256" key="2">
    <source>
        <dbReference type="ARBA" id="ARBA00022676"/>
    </source>
</evidence>
<feature type="region of interest" description="Disordered" evidence="4">
    <location>
        <begin position="1"/>
        <end position="22"/>
    </location>
</feature>
<dbReference type="InterPro" id="IPR029044">
    <property type="entry name" value="Nucleotide-diphossugar_trans"/>
</dbReference>
<evidence type="ECO:0000256" key="4">
    <source>
        <dbReference type="SAM" id="MobiDB-lite"/>
    </source>
</evidence>
<feature type="transmembrane region" description="Helical" evidence="5">
    <location>
        <begin position="205"/>
        <end position="237"/>
    </location>
</feature>
<dbReference type="SUPFAM" id="SSF160246">
    <property type="entry name" value="EspE N-terminal domain-like"/>
    <property type="match status" value="1"/>
</dbReference>
<dbReference type="EMBL" id="CP038439">
    <property type="protein sequence ID" value="QBX35377.1"/>
    <property type="molecule type" value="Genomic_DNA"/>
</dbReference>
<dbReference type="Pfam" id="PF05157">
    <property type="entry name" value="MshEN"/>
    <property type="match status" value="1"/>
</dbReference>
<dbReference type="Proteomes" id="UP000296374">
    <property type="component" value="Chromosome"/>
</dbReference>
<dbReference type="GO" id="GO:0016757">
    <property type="term" value="F:glycosyltransferase activity"/>
    <property type="evidence" value="ECO:0007669"/>
    <property type="project" value="UniProtKB-KW"/>
</dbReference>
<keyword evidence="5" id="KW-0472">Membrane</keyword>
<reference evidence="8" key="1">
    <citation type="submission" date="2019-03" db="EMBL/GenBank/DDBJ databases">
        <authorList>
            <person name="Li J."/>
        </authorList>
    </citation>
    <scope>NUCLEOTIDE SEQUENCE [LARGE SCALE GENOMIC DNA]</scope>
    <source>
        <strain evidence="8">2251</strain>
    </source>
</reference>
<feature type="transmembrane region" description="Helical" evidence="5">
    <location>
        <begin position="537"/>
        <end position="555"/>
    </location>
</feature>
<proteinExistence type="inferred from homology"/>
<sequence>MAQLAYLPRPANLPDRADPAAGRQGAVVLRGPAPGTRDPRPLGQILLEDGAITPNDLLKATVVTQRHGLRLGQVLLAQGAVAPDALTRALSRQWRTSCIDPTESRADPRLIDVAGAGFCLTHGLLPWRRIGGVTWIATARPDEFAACLPLLPPEFGHVRMLLCNEDQAQAAVLTSRGTRLIREAETRVPAMESCRTQNHARTGRLAAGLLALALVGVVAAPAVLVALLAGWAVLTLLTQSGLKLLSFLAARRVRIEVEGIARAQVEAGQPPVPDAALPVISVMVPLFEESDVTGKLVARLARLAYPRELTDILLVIEASDQVTEKALEGARLPAWIRVIRVPDGPIKTKPRALNYALNFCRGQIVGIWDAEDRPDADQLHKVAHRFRTAPPEVACLQGALDFYNPRTNWLARCFTVEYASWFRVLLPGVARLGLVVPLGGTTLFFRRPLLEQVGAWDAWNVTEDADLGVRLARRGYRTEIIDTTTDEEANCRGLPWVKQRSRWLKGYAMTWGVHMRDPAALYRDLGARRFWGFQVQFLGALSQYLMAPVLWSFWLLAFGLPHPLRAPLESSLGDWAVMGLFCLFIGSEALAIFVGMRAVRGSKHRHLLPWVPTLHFYHPLGCLAGWKAIYEVVTKPFYWDKTAHGLFVEAADQPSPPASSRCPSWARSADARCPRSQPNCRRPPSTPAMRTRCRTARGFPKDRDLATDLHRGMRHRWMVPPMIGRRLRNTARAATGTSPWRSGERDDSRRVVFAPALRGEGAVQDKP</sequence>
<evidence type="ECO:0000313" key="7">
    <source>
        <dbReference type="EMBL" id="QBX35377.1"/>
    </source>
</evidence>
<comment type="similarity">
    <text evidence="1">Belongs to the glycosyltransferase 2 family.</text>
</comment>
<feature type="transmembrane region" description="Helical" evidence="5">
    <location>
        <begin position="575"/>
        <end position="596"/>
    </location>
</feature>
<keyword evidence="3 7" id="KW-0808">Transferase</keyword>
<feature type="domain" description="Type II secretion system protein GspE N-terminal" evidence="6">
    <location>
        <begin position="97"/>
        <end position="146"/>
    </location>
</feature>
<dbReference type="InterPro" id="IPR007831">
    <property type="entry name" value="T2SS_GspE_N"/>
</dbReference>
<accession>A0A4P7HPR0</accession>
<evidence type="ECO:0000256" key="5">
    <source>
        <dbReference type="SAM" id="Phobius"/>
    </source>
</evidence>
<dbReference type="PANTHER" id="PTHR43630">
    <property type="entry name" value="POLY-BETA-1,6-N-ACETYL-D-GLUCOSAMINE SYNTHASE"/>
    <property type="match status" value="1"/>
</dbReference>
<keyword evidence="5" id="KW-1133">Transmembrane helix</keyword>
<evidence type="ECO:0000256" key="1">
    <source>
        <dbReference type="ARBA" id="ARBA00006739"/>
    </source>
</evidence>
<evidence type="ECO:0000256" key="3">
    <source>
        <dbReference type="ARBA" id="ARBA00022679"/>
    </source>
</evidence>
<dbReference type="RefSeq" id="WP_135313657.1">
    <property type="nucleotide sequence ID" value="NZ_CP038439.1"/>
</dbReference>
<gene>
    <name evidence="7" type="ORF">E4191_12230</name>
</gene>
<dbReference type="AlphaFoldDB" id="A0A4P7HPR0"/>
<dbReference type="InterPro" id="IPR037257">
    <property type="entry name" value="T2SS_E_N_sf"/>
</dbReference>
<protein>
    <submittedName>
        <fullName evidence="7">Glycosyltransferase</fullName>
    </submittedName>
</protein>
<dbReference type="Gene3D" id="3.90.550.10">
    <property type="entry name" value="Spore Coat Polysaccharide Biosynthesis Protein SpsA, Chain A"/>
    <property type="match status" value="1"/>
</dbReference>
<organism evidence="7 8">
    <name type="scientific">Paracoccus liaowanqingii</name>
    <dbReference type="NCBI Taxonomy" id="2560053"/>
    <lineage>
        <taxon>Bacteria</taxon>
        <taxon>Pseudomonadati</taxon>
        <taxon>Pseudomonadota</taxon>
        <taxon>Alphaproteobacteria</taxon>
        <taxon>Rhodobacterales</taxon>
        <taxon>Paracoccaceae</taxon>
        <taxon>Paracoccus</taxon>
    </lineage>
</organism>
<keyword evidence="5" id="KW-0812">Transmembrane</keyword>
<dbReference type="PANTHER" id="PTHR43630:SF1">
    <property type="entry name" value="POLY-BETA-1,6-N-ACETYL-D-GLUCOSAMINE SYNTHASE"/>
    <property type="match status" value="1"/>
</dbReference>
<name>A0A4P7HPR0_9RHOB</name>